<dbReference type="InterPro" id="IPR011010">
    <property type="entry name" value="DNA_brk_join_enz"/>
</dbReference>
<evidence type="ECO:0000256" key="5">
    <source>
        <dbReference type="ARBA" id="ARBA00023172"/>
    </source>
</evidence>
<sequence length="350" mass="41142">MTINIAKLKDELVISFEYSPVRVAKIKSLKFYKWNPDKKIWTVPFTEENLNMLKELFKNEQKNINFEDNPKNQNLINLMEDEIKLKGYSFKTRKSYISHIKRFSSFLNKDLQEFTAEDVKRYTLFLLEDQKVSHSYVNQSISSIKFLCKDVLKQDKNINFMTRPKKENKLPNVLSFQEVSKILSALKNEKHKTILFLIYSAGLRVGEVVRLKTEDIDSQRMLIHVVQGKGSKDRYTVLSEIALEQLRKYYKLYKPEKWLFPGQDDDEYITERTVQRVFENACNLAKITKKVSVHSLRHSFATHLLEGGIDLRYIQELLGHSSSKTTEIYTHVTQKNISNIQSPLDKMLKK</sequence>
<dbReference type="InterPro" id="IPR044068">
    <property type="entry name" value="CB"/>
</dbReference>
<dbReference type="Pfam" id="PF00589">
    <property type="entry name" value="Phage_integrase"/>
    <property type="match status" value="1"/>
</dbReference>
<keyword evidence="3" id="KW-0229">DNA integration</keyword>
<keyword evidence="10" id="KW-1185">Reference proteome</keyword>
<evidence type="ECO:0000259" key="8">
    <source>
        <dbReference type="PROSITE" id="PS51900"/>
    </source>
</evidence>
<dbReference type="InterPro" id="IPR013762">
    <property type="entry name" value="Integrase-like_cat_sf"/>
</dbReference>
<name>A0ABW8TX22_9CLOT</name>
<dbReference type="PANTHER" id="PTHR30349">
    <property type="entry name" value="PHAGE INTEGRASE-RELATED"/>
    <property type="match status" value="1"/>
</dbReference>
<comment type="similarity">
    <text evidence="2">Belongs to the 'phage' integrase family.</text>
</comment>
<dbReference type="Pfam" id="PF13495">
    <property type="entry name" value="Phage_int_SAM_4"/>
    <property type="match status" value="1"/>
</dbReference>
<evidence type="ECO:0000256" key="3">
    <source>
        <dbReference type="ARBA" id="ARBA00022908"/>
    </source>
</evidence>
<comment type="caution">
    <text evidence="9">The sequence shown here is derived from an EMBL/GenBank/DDBJ whole genome shotgun (WGS) entry which is preliminary data.</text>
</comment>
<dbReference type="InterPro" id="IPR010998">
    <property type="entry name" value="Integrase_recombinase_N"/>
</dbReference>
<dbReference type="PROSITE" id="PS51898">
    <property type="entry name" value="TYR_RECOMBINASE"/>
    <property type="match status" value="1"/>
</dbReference>
<dbReference type="RefSeq" id="WP_406765916.1">
    <property type="nucleotide sequence ID" value="NZ_JBJHZY010000003.1"/>
</dbReference>
<feature type="domain" description="Tyr recombinase" evidence="7">
    <location>
        <begin position="169"/>
        <end position="342"/>
    </location>
</feature>
<reference evidence="9 10" key="1">
    <citation type="submission" date="2024-11" db="EMBL/GenBank/DDBJ databases">
        <authorList>
            <person name="Heng Y.C."/>
            <person name="Lim A.C.H."/>
            <person name="Lee J.K.Y."/>
            <person name="Kittelmann S."/>
        </authorList>
    </citation>
    <scope>NUCLEOTIDE SEQUENCE [LARGE SCALE GENOMIC DNA]</scope>
    <source>
        <strain evidence="9 10">WILCCON 0202</strain>
    </source>
</reference>
<dbReference type="EMBL" id="JBJHZY010000003">
    <property type="protein sequence ID" value="MFL0269288.1"/>
    <property type="molecule type" value="Genomic_DNA"/>
</dbReference>
<dbReference type="PANTHER" id="PTHR30349:SF64">
    <property type="entry name" value="PROPHAGE INTEGRASE INTD-RELATED"/>
    <property type="match status" value="1"/>
</dbReference>
<dbReference type="PROSITE" id="PS51900">
    <property type="entry name" value="CB"/>
    <property type="match status" value="1"/>
</dbReference>
<evidence type="ECO:0000256" key="6">
    <source>
        <dbReference type="PROSITE-ProRule" id="PRU01248"/>
    </source>
</evidence>
<gene>
    <name evidence="9" type="primary">xerA</name>
    <name evidence="9" type="ORF">ACJDUH_14460</name>
</gene>
<dbReference type="InterPro" id="IPR004107">
    <property type="entry name" value="Integrase_SAM-like_N"/>
</dbReference>
<dbReference type="Gene3D" id="1.10.443.10">
    <property type="entry name" value="Intergrase catalytic core"/>
    <property type="match status" value="1"/>
</dbReference>
<evidence type="ECO:0000259" key="7">
    <source>
        <dbReference type="PROSITE" id="PS51898"/>
    </source>
</evidence>
<accession>A0ABW8TX22</accession>
<keyword evidence="5" id="KW-0233">DNA recombination</keyword>
<organism evidence="9 10">
    <name type="scientific">Candidatus Clostridium radicumherbarum</name>
    <dbReference type="NCBI Taxonomy" id="3381662"/>
    <lineage>
        <taxon>Bacteria</taxon>
        <taxon>Bacillati</taxon>
        <taxon>Bacillota</taxon>
        <taxon>Clostridia</taxon>
        <taxon>Eubacteriales</taxon>
        <taxon>Clostridiaceae</taxon>
        <taxon>Clostridium</taxon>
    </lineage>
</organism>
<keyword evidence="4 6" id="KW-0238">DNA-binding</keyword>
<evidence type="ECO:0000256" key="1">
    <source>
        <dbReference type="ARBA" id="ARBA00003283"/>
    </source>
</evidence>
<feature type="domain" description="Core-binding (CB)" evidence="8">
    <location>
        <begin position="73"/>
        <end position="152"/>
    </location>
</feature>
<protein>
    <submittedName>
        <fullName evidence="9">Site-specific tyrosine recombinase/integron integrase</fullName>
    </submittedName>
</protein>
<dbReference type="Gene3D" id="1.10.150.130">
    <property type="match status" value="1"/>
</dbReference>
<dbReference type="Proteomes" id="UP001623661">
    <property type="component" value="Unassembled WGS sequence"/>
</dbReference>
<evidence type="ECO:0000313" key="10">
    <source>
        <dbReference type="Proteomes" id="UP001623661"/>
    </source>
</evidence>
<evidence type="ECO:0000256" key="4">
    <source>
        <dbReference type="ARBA" id="ARBA00023125"/>
    </source>
</evidence>
<dbReference type="NCBIfam" id="NF040815">
    <property type="entry name" value="recomb_XerA_Arch"/>
    <property type="match status" value="1"/>
</dbReference>
<dbReference type="InterPro" id="IPR050090">
    <property type="entry name" value="Tyrosine_recombinase_XerCD"/>
</dbReference>
<dbReference type="SUPFAM" id="SSF56349">
    <property type="entry name" value="DNA breaking-rejoining enzymes"/>
    <property type="match status" value="1"/>
</dbReference>
<evidence type="ECO:0000313" key="9">
    <source>
        <dbReference type="EMBL" id="MFL0269288.1"/>
    </source>
</evidence>
<comment type="function">
    <text evidence="1">Site-specific tyrosine recombinase, which acts by catalyzing the cutting and rejoining of the recombining DNA molecules.</text>
</comment>
<proteinExistence type="inferred from homology"/>
<evidence type="ECO:0000256" key="2">
    <source>
        <dbReference type="ARBA" id="ARBA00008857"/>
    </source>
</evidence>
<dbReference type="InterPro" id="IPR002104">
    <property type="entry name" value="Integrase_catalytic"/>
</dbReference>